<dbReference type="RefSeq" id="WP_190969198.1">
    <property type="nucleotide sequence ID" value="NZ_JACJTB010000027.1"/>
</dbReference>
<proteinExistence type="predicted"/>
<evidence type="ECO:0000313" key="2">
    <source>
        <dbReference type="Proteomes" id="UP000603457"/>
    </source>
</evidence>
<sequence>MANWDLIGELTVSNSWQYFPNEVLASETFRITTTIQNLDDWTTWKFKSAAYLQFIYPNGDATPSHYIRVRDLPTIYEFPIPEPLKTEGYLLRTPVIIRSSRYLPLTPNDMFAQWKFKLEAWL</sequence>
<name>A0ABR8FYY9_9NOSO</name>
<keyword evidence="2" id="KW-1185">Reference proteome</keyword>
<dbReference type="Proteomes" id="UP000603457">
    <property type="component" value="Unassembled WGS sequence"/>
</dbReference>
<gene>
    <name evidence="1" type="ORF">H6G74_19305</name>
</gene>
<protein>
    <submittedName>
        <fullName evidence="1">Uncharacterized protein</fullName>
    </submittedName>
</protein>
<accession>A0ABR8FYY9</accession>
<dbReference type="EMBL" id="JACJTB010000027">
    <property type="protein sequence ID" value="MBD2596462.1"/>
    <property type="molecule type" value="Genomic_DNA"/>
</dbReference>
<evidence type="ECO:0000313" key="1">
    <source>
        <dbReference type="EMBL" id="MBD2596462.1"/>
    </source>
</evidence>
<comment type="caution">
    <text evidence="1">The sequence shown here is derived from an EMBL/GenBank/DDBJ whole genome shotgun (WGS) entry which is preliminary data.</text>
</comment>
<reference evidence="1 2" key="1">
    <citation type="journal article" date="2020" name="ISME J.">
        <title>Comparative genomics reveals insights into cyanobacterial evolution and habitat adaptation.</title>
        <authorList>
            <person name="Chen M.Y."/>
            <person name="Teng W.K."/>
            <person name="Zhao L."/>
            <person name="Hu C.X."/>
            <person name="Zhou Y.K."/>
            <person name="Han B.P."/>
            <person name="Song L.R."/>
            <person name="Shu W.S."/>
        </authorList>
    </citation>
    <scope>NUCLEOTIDE SEQUENCE [LARGE SCALE GENOMIC DNA]</scope>
    <source>
        <strain evidence="1 2">FACHB-130</strain>
    </source>
</reference>
<organism evidence="1 2">
    <name type="scientific">Nostoc spongiaeforme FACHB-130</name>
    <dbReference type="NCBI Taxonomy" id="1357510"/>
    <lineage>
        <taxon>Bacteria</taxon>
        <taxon>Bacillati</taxon>
        <taxon>Cyanobacteriota</taxon>
        <taxon>Cyanophyceae</taxon>
        <taxon>Nostocales</taxon>
        <taxon>Nostocaceae</taxon>
        <taxon>Nostoc</taxon>
    </lineage>
</organism>